<organism evidence="1 2">
    <name type="scientific">Nephila pilipes</name>
    <name type="common">Giant wood spider</name>
    <name type="synonym">Nephila maculata</name>
    <dbReference type="NCBI Taxonomy" id="299642"/>
    <lineage>
        <taxon>Eukaryota</taxon>
        <taxon>Metazoa</taxon>
        <taxon>Ecdysozoa</taxon>
        <taxon>Arthropoda</taxon>
        <taxon>Chelicerata</taxon>
        <taxon>Arachnida</taxon>
        <taxon>Araneae</taxon>
        <taxon>Araneomorphae</taxon>
        <taxon>Entelegynae</taxon>
        <taxon>Araneoidea</taxon>
        <taxon>Nephilidae</taxon>
        <taxon>Nephila</taxon>
    </lineage>
</organism>
<dbReference type="OrthoDB" id="6466294at2759"/>
<reference evidence="1" key="1">
    <citation type="submission" date="2020-08" db="EMBL/GenBank/DDBJ databases">
        <title>Multicomponent nature underlies the extraordinary mechanical properties of spider dragline silk.</title>
        <authorList>
            <person name="Kono N."/>
            <person name="Nakamura H."/>
            <person name="Mori M."/>
            <person name="Yoshida Y."/>
            <person name="Ohtoshi R."/>
            <person name="Malay A.D."/>
            <person name="Moran D.A.P."/>
            <person name="Tomita M."/>
            <person name="Numata K."/>
            <person name="Arakawa K."/>
        </authorList>
    </citation>
    <scope>NUCLEOTIDE SEQUENCE</scope>
</reference>
<proteinExistence type="predicted"/>
<evidence type="ECO:0000313" key="2">
    <source>
        <dbReference type="Proteomes" id="UP000887013"/>
    </source>
</evidence>
<name>A0A8X6UXE0_NEPPI</name>
<dbReference type="EMBL" id="BMAW01040450">
    <property type="protein sequence ID" value="GFU59711.1"/>
    <property type="molecule type" value="Genomic_DNA"/>
</dbReference>
<evidence type="ECO:0000313" key="1">
    <source>
        <dbReference type="EMBL" id="GFU59711.1"/>
    </source>
</evidence>
<dbReference type="AlphaFoldDB" id="A0A8X6UXE0"/>
<accession>A0A8X6UXE0</accession>
<keyword evidence="2" id="KW-1185">Reference proteome</keyword>
<gene>
    <name evidence="1" type="primary">AVEN_161618_1</name>
    <name evidence="1" type="ORF">NPIL_30661</name>
</gene>
<protein>
    <submittedName>
        <fullName evidence="1">Uncharacterized protein</fullName>
    </submittedName>
</protein>
<comment type="caution">
    <text evidence="1">The sequence shown here is derived from an EMBL/GenBank/DDBJ whole genome shotgun (WGS) entry which is preliminary data.</text>
</comment>
<sequence length="120" mass="13583">MSTNRGQTPKNCYRKDKYCCPKYKKKHHESICKTLTGEQSSTVSTIKIDILKSIFVHIQTARVFITGPAGITKFICYPLDGGSQYSFVSLDLVNRLKFPVISTRPLELQAYESPSNFSQI</sequence>
<dbReference type="Proteomes" id="UP000887013">
    <property type="component" value="Unassembled WGS sequence"/>
</dbReference>